<keyword evidence="3 7" id="KW-0808">Transferase</keyword>
<dbReference type="KEGG" id="vpy:HZI73_13255"/>
<keyword evidence="9" id="KW-1185">Reference proteome</keyword>
<keyword evidence="2 7" id="KW-1003">Cell membrane</keyword>
<protein>
    <recommendedName>
        <fullName evidence="7">Phosphatidylglycerol--prolipoprotein diacylglyceryl transferase</fullName>
        <ecNumber evidence="7">2.5.1.145</ecNumber>
    </recommendedName>
</protein>
<organism evidence="8 9">
    <name type="scientific">Vallitalea pronyensis</name>
    <dbReference type="NCBI Taxonomy" id="1348613"/>
    <lineage>
        <taxon>Bacteria</taxon>
        <taxon>Bacillati</taxon>
        <taxon>Bacillota</taxon>
        <taxon>Clostridia</taxon>
        <taxon>Lachnospirales</taxon>
        <taxon>Vallitaleaceae</taxon>
        <taxon>Vallitalea</taxon>
    </lineage>
</organism>
<dbReference type="GO" id="GO:0008961">
    <property type="term" value="F:phosphatidylglycerol-prolipoprotein diacylglyceryl transferase activity"/>
    <property type="evidence" value="ECO:0007669"/>
    <property type="project" value="UniProtKB-UniRule"/>
</dbReference>
<feature type="transmembrane region" description="Helical" evidence="7">
    <location>
        <begin position="226"/>
        <end position="243"/>
    </location>
</feature>
<comment type="pathway">
    <text evidence="7">Protein modification; lipoprotein biosynthesis (diacylglyceryl transfer).</text>
</comment>
<dbReference type="PROSITE" id="PS01311">
    <property type="entry name" value="LGT"/>
    <property type="match status" value="1"/>
</dbReference>
<evidence type="ECO:0000256" key="3">
    <source>
        <dbReference type="ARBA" id="ARBA00022679"/>
    </source>
</evidence>
<evidence type="ECO:0000313" key="9">
    <source>
        <dbReference type="Proteomes" id="UP000683246"/>
    </source>
</evidence>
<feature type="transmembrane region" description="Helical" evidence="7">
    <location>
        <begin position="263"/>
        <end position="279"/>
    </location>
</feature>
<accession>A0A8J8MKP7</accession>
<dbReference type="Pfam" id="PF01790">
    <property type="entry name" value="LGT"/>
    <property type="match status" value="1"/>
</dbReference>
<comment type="similarity">
    <text evidence="1 7">Belongs to the Lgt family.</text>
</comment>
<evidence type="ECO:0000313" key="8">
    <source>
        <dbReference type="EMBL" id="QUI23197.1"/>
    </source>
</evidence>
<dbReference type="UniPathway" id="UPA00664"/>
<evidence type="ECO:0000256" key="7">
    <source>
        <dbReference type="HAMAP-Rule" id="MF_01147"/>
    </source>
</evidence>
<reference evidence="8" key="1">
    <citation type="submission" date="2020-07" db="EMBL/GenBank/DDBJ databases">
        <title>Vallitalea pronyensis genome.</title>
        <authorList>
            <person name="Postec A."/>
        </authorList>
    </citation>
    <scope>NUCLEOTIDE SEQUENCE</scope>
    <source>
        <strain evidence="8">FatNI3</strain>
    </source>
</reference>
<dbReference type="InterPro" id="IPR001640">
    <property type="entry name" value="Lgt"/>
</dbReference>
<dbReference type="PANTHER" id="PTHR30589">
    <property type="entry name" value="PROLIPOPROTEIN DIACYLGLYCERYL TRANSFERASE"/>
    <property type="match status" value="1"/>
</dbReference>
<keyword evidence="5 7" id="KW-1133">Transmembrane helix</keyword>
<feature type="binding site" evidence="7">
    <location>
        <position position="148"/>
    </location>
    <ligand>
        <name>a 1,2-diacyl-sn-glycero-3-phospho-(1'-sn-glycerol)</name>
        <dbReference type="ChEBI" id="CHEBI:64716"/>
    </ligand>
</feature>
<evidence type="ECO:0000256" key="5">
    <source>
        <dbReference type="ARBA" id="ARBA00022989"/>
    </source>
</evidence>
<name>A0A8J8MKP7_9FIRM</name>
<feature type="transmembrane region" description="Helical" evidence="7">
    <location>
        <begin position="105"/>
        <end position="122"/>
    </location>
</feature>
<comment type="catalytic activity">
    <reaction evidence="7">
        <text>L-cysteinyl-[prolipoprotein] + a 1,2-diacyl-sn-glycero-3-phospho-(1'-sn-glycerol) = an S-1,2-diacyl-sn-glyceryl-L-cysteinyl-[prolipoprotein] + sn-glycerol 1-phosphate + H(+)</text>
        <dbReference type="Rhea" id="RHEA:56712"/>
        <dbReference type="Rhea" id="RHEA-COMP:14679"/>
        <dbReference type="Rhea" id="RHEA-COMP:14680"/>
        <dbReference type="ChEBI" id="CHEBI:15378"/>
        <dbReference type="ChEBI" id="CHEBI:29950"/>
        <dbReference type="ChEBI" id="CHEBI:57685"/>
        <dbReference type="ChEBI" id="CHEBI:64716"/>
        <dbReference type="ChEBI" id="CHEBI:140658"/>
        <dbReference type="EC" id="2.5.1.145"/>
    </reaction>
</comment>
<dbReference type="NCBIfam" id="TIGR00544">
    <property type="entry name" value="lgt"/>
    <property type="match status" value="1"/>
</dbReference>
<dbReference type="RefSeq" id="WP_212693876.1">
    <property type="nucleotide sequence ID" value="NZ_CP058649.1"/>
</dbReference>
<proteinExistence type="inferred from homology"/>
<evidence type="ECO:0000256" key="6">
    <source>
        <dbReference type="ARBA" id="ARBA00023136"/>
    </source>
</evidence>
<dbReference type="GO" id="GO:0042158">
    <property type="term" value="P:lipoprotein biosynthetic process"/>
    <property type="evidence" value="ECO:0007669"/>
    <property type="project" value="UniProtKB-UniRule"/>
</dbReference>
<sequence>MNVAPDIMFPSLGIEINDINPVAFSVFGVDVYWYGLIIGLGILAGLFIARHLGKKVGIDENLYPDFLIYALIVSVVFARLYYVAFSWDEYKNDLMKIFAFREGGLAIYGAVIGAVITLIIFSKFKKVDFWNFADSAAPGLILGQSIGRWGNFVNMEAFGGYTENPLAMMLKRSEAKYVPMQVLEKIKTVSGVEYIQVHPTFLYESVWNLAVLILMLVYYKHRKFKGEIFALYLLGYGLGRVWIEGLRTDQLLIGNTGIPASQLLAGVLIVVSLVYIIIMRRKCTR</sequence>
<comment type="subcellular location">
    <subcellularLocation>
        <location evidence="7">Cell membrane</location>
        <topology evidence="7">Multi-pass membrane protein</topology>
    </subcellularLocation>
</comment>
<dbReference type="EC" id="2.5.1.145" evidence="7"/>
<gene>
    <name evidence="7 8" type="primary">lgt</name>
    <name evidence="8" type="ORF">HZI73_13255</name>
</gene>
<feature type="transmembrane region" description="Helical" evidence="7">
    <location>
        <begin position="31"/>
        <end position="50"/>
    </location>
</feature>
<dbReference type="GO" id="GO:0005886">
    <property type="term" value="C:plasma membrane"/>
    <property type="evidence" value="ECO:0007669"/>
    <property type="project" value="UniProtKB-SubCell"/>
</dbReference>
<dbReference type="EMBL" id="CP058649">
    <property type="protein sequence ID" value="QUI23197.1"/>
    <property type="molecule type" value="Genomic_DNA"/>
</dbReference>
<evidence type="ECO:0000256" key="2">
    <source>
        <dbReference type="ARBA" id="ARBA00022475"/>
    </source>
</evidence>
<feature type="transmembrane region" description="Helical" evidence="7">
    <location>
        <begin position="62"/>
        <end position="85"/>
    </location>
</feature>
<dbReference type="AlphaFoldDB" id="A0A8J8MKP7"/>
<keyword evidence="6 7" id="KW-0472">Membrane</keyword>
<dbReference type="HAMAP" id="MF_01147">
    <property type="entry name" value="Lgt"/>
    <property type="match status" value="1"/>
</dbReference>
<dbReference type="Proteomes" id="UP000683246">
    <property type="component" value="Chromosome"/>
</dbReference>
<keyword evidence="4 7" id="KW-0812">Transmembrane</keyword>
<comment type="function">
    <text evidence="7">Catalyzes the transfer of the diacylglyceryl group from phosphatidylglycerol to the sulfhydryl group of the N-terminal cysteine of a prolipoprotein, the first step in the formation of mature lipoproteins.</text>
</comment>
<evidence type="ECO:0000256" key="1">
    <source>
        <dbReference type="ARBA" id="ARBA00007150"/>
    </source>
</evidence>
<dbReference type="PANTHER" id="PTHR30589:SF0">
    <property type="entry name" value="PHOSPHATIDYLGLYCEROL--PROLIPOPROTEIN DIACYLGLYCERYL TRANSFERASE"/>
    <property type="match status" value="1"/>
</dbReference>
<evidence type="ECO:0000256" key="4">
    <source>
        <dbReference type="ARBA" id="ARBA00022692"/>
    </source>
</evidence>